<accession>A0ABS8MIH1</accession>
<dbReference type="Gene3D" id="1.10.260.40">
    <property type="entry name" value="lambda repressor-like DNA-binding domains"/>
    <property type="match status" value="1"/>
</dbReference>
<dbReference type="InterPro" id="IPR001387">
    <property type="entry name" value="Cro/C1-type_HTH"/>
</dbReference>
<keyword evidence="3" id="KW-0804">Transcription</keyword>
<dbReference type="SMART" id="SM00530">
    <property type="entry name" value="HTH_XRE"/>
    <property type="match status" value="1"/>
</dbReference>
<evidence type="ECO:0000313" key="5">
    <source>
        <dbReference type="EMBL" id="MCC9065294.1"/>
    </source>
</evidence>
<evidence type="ECO:0000256" key="3">
    <source>
        <dbReference type="ARBA" id="ARBA00023163"/>
    </source>
</evidence>
<dbReference type="PROSITE" id="PS50943">
    <property type="entry name" value="HTH_CROC1"/>
    <property type="match status" value="1"/>
</dbReference>
<dbReference type="CDD" id="cd00093">
    <property type="entry name" value="HTH_XRE"/>
    <property type="match status" value="1"/>
</dbReference>
<name>A0ABS8MIH1_9FLAO</name>
<dbReference type="Proteomes" id="UP001430679">
    <property type="component" value="Unassembled WGS sequence"/>
</dbReference>
<dbReference type="SUPFAM" id="SSF47413">
    <property type="entry name" value="lambda repressor-like DNA-binding domains"/>
    <property type="match status" value="1"/>
</dbReference>
<dbReference type="InterPro" id="IPR010982">
    <property type="entry name" value="Lambda_DNA-bd_dom_sf"/>
</dbReference>
<keyword evidence="1" id="KW-0805">Transcription regulation</keyword>
<evidence type="ECO:0000313" key="6">
    <source>
        <dbReference type="Proteomes" id="UP001430679"/>
    </source>
</evidence>
<keyword evidence="2" id="KW-0238">DNA-binding</keyword>
<protein>
    <submittedName>
        <fullName evidence="5">Helix-turn-helix domain-containing protein</fullName>
    </submittedName>
</protein>
<evidence type="ECO:0000259" key="4">
    <source>
        <dbReference type="PROSITE" id="PS50943"/>
    </source>
</evidence>
<gene>
    <name evidence="5" type="ORF">LNP81_19995</name>
</gene>
<reference evidence="5" key="1">
    <citation type="submission" date="2021-11" db="EMBL/GenBank/DDBJ databases">
        <title>Description of novel Flavobacterium species.</title>
        <authorList>
            <person name="Saticioglu I.B."/>
            <person name="Ay H."/>
            <person name="Altun S."/>
            <person name="Duman M."/>
        </authorList>
    </citation>
    <scope>NUCLEOTIDE SEQUENCE</scope>
    <source>
        <strain evidence="5">F-30</strain>
    </source>
</reference>
<keyword evidence="6" id="KW-1185">Reference proteome</keyword>
<feature type="domain" description="HTH cro/C1-type" evidence="4">
    <location>
        <begin position="7"/>
        <end position="61"/>
    </location>
</feature>
<dbReference type="PANTHER" id="PTHR46797:SF23">
    <property type="entry name" value="HTH-TYPE TRANSCRIPTIONAL REGULATOR SUTR"/>
    <property type="match status" value="1"/>
</dbReference>
<evidence type="ECO:0000256" key="2">
    <source>
        <dbReference type="ARBA" id="ARBA00023125"/>
    </source>
</evidence>
<sequence>MDIGGNIKKFRELKDITREAIASDLGMSVSNYSKIERGEIDLTLSRIEKIAQILGVDLSQILNFDTSQIFNVAHIDLSQGLGAKAENMYFNTADEYKEKYIKLLEAENERLKSLVKE</sequence>
<dbReference type="Pfam" id="PF01381">
    <property type="entry name" value="HTH_3"/>
    <property type="match status" value="1"/>
</dbReference>
<proteinExistence type="predicted"/>
<dbReference type="InterPro" id="IPR050807">
    <property type="entry name" value="TransReg_Diox_bact_type"/>
</dbReference>
<evidence type="ECO:0000256" key="1">
    <source>
        <dbReference type="ARBA" id="ARBA00023015"/>
    </source>
</evidence>
<dbReference type="EMBL" id="JAJJMM010000001">
    <property type="protein sequence ID" value="MCC9065294.1"/>
    <property type="molecule type" value="Genomic_DNA"/>
</dbReference>
<organism evidence="5 6">
    <name type="scientific">Flavobacterium piscisymbiosum</name>
    <dbReference type="NCBI Taxonomy" id="2893753"/>
    <lineage>
        <taxon>Bacteria</taxon>
        <taxon>Pseudomonadati</taxon>
        <taxon>Bacteroidota</taxon>
        <taxon>Flavobacteriia</taxon>
        <taxon>Flavobacteriales</taxon>
        <taxon>Flavobacteriaceae</taxon>
        <taxon>Flavobacterium</taxon>
    </lineage>
</organism>
<comment type="caution">
    <text evidence="5">The sequence shown here is derived from an EMBL/GenBank/DDBJ whole genome shotgun (WGS) entry which is preliminary data.</text>
</comment>
<dbReference type="PANTHER" id="PTHR46797">
    <property type="entry name" value="HTH-TYPE TRANSCRIPTIONAL REGULATOR"/>
    <property type="match status" value="1"/>
</dbReference>
<dbReference type="RefSeq" id="WP_230038926.1">
    <property type="nucleotide sequence ID" value="NZ_JAJJMM010000001.1"/>
</dbReference>